<name>A0A964UPI7_9ACTN</name>
<comment type="caution">
    <text evidence="1">The sequence shown here is derived from an EMBL/GenBank/DDBJ whole genome shotgun (WGS) entry which is preliminary data.</text>
</comment>
<evidence type="ECO:0000313" key="2">
    <source>
        <dbReference type="Proteomes" id="UP000598297"/>
    </source>
</evidence>
<accession>A0A964UPI7</accession>
<dbReference type="Proteomes" id="UP000598297">
    <property type="component" value="Unassembled WGS sequence"/>
</dbReference>
<sequence length="280" mass="30922">MRTGEPRAGRAVSGLLLVPALAACGAAEHVRELSTAERAVVRQAEEELVRRCMAAQGFRYWPAAVNDPEASRQFDYVVDDITWAGTYGYGPDAPTAGPNATYRARLPAKSRKRYDRALDGSGRRVLKDTLPTGQTIQSPAEGCSAHAEQKLYGDRAVWFHARVVADNLAPLYQRKVLAHPRYLRAERAWAACMRERGFPYTSPGESRDRATAARRSGAEVRTAVAEARCARRTGLAEVAKELDRKFGAPARERYSAEVSTQNRLRLHALSTARTIVTDPR</sequence>
<gene>
    <name evidence="1" type="ORF">GUY60_04365</name>
</gene>
<proteinExistence type="predicted"/>
<dbReference type="PROSITE" id="PS51257">
    <property type="entry name" value="PROKAR_LIPOPROTEIN"/>
    <property type="match status" value="1"/>
</dbReference>
<keyword evidence="2" id="KW-1185">Reference proteome</keyword>
<reference evidence="1" key="1">
    <citation type="submission" date="2020-01" db="EMBL/GenBank/DDBJ databases">
        <title>Whole-genome analyses of novel actinobacteria.</title>
        <authorList>
            <person name="Sahin N."/>
        </authorList>
    </citation>
    <scope>NUCLEOTIDE SEQUENCE</scope>
    <source>
        <strain evidence="1">YC537</strain>
    </source>
</reference>
<evidence type="ECO:0008006" key="3">
    <source>
        <dbReference type="Google" id="ProtNLM"/>
    </source>
</evidence>
<dbReference type="OrthoDB" id="4053327at2"/>
<protein>
    <recommendedName>
        <fullName evidence="3">Lipoprotein</fullName>
    </recommendedName>
</protein>
<evidence type="ECO:0000313" key="1">
    <source>
        <dbReference type="EMBL" id="NBE50672.1"/>
    </source>
</evidence>
<dbReference type="EMBL" id="JAAAHS010000017">
    <property type="protein sequence ID" value="NBE50672.1"/>
    <property type="molecule type" value="Genomic_DNA"/>
</dbReference>
<dbReference type="AlphaFoldDB" id="A0A964UPI7"/>
<dbReference type="RefSeq" id="WP_161693927.1">
    <property type="nucleotide sequence ID" value="NZ_JAAAHS010000017.1"/>
</dbReference>
<organism evidence="1 2">
    <name type="scientific">Streptomyces boluensis</name>
    <dbReference type="NCBI Taxonomy" id="1775135"/>
    <lineage>
        <taxon>Bacteria</taxon>
        <taxon>Bacillati</taxon>
        <taxon>Actinomycetota</taxon>
        <taxon>Actinomycetes</taxon>
        <taxon>Kitasatosporales</taxon>
        <taxon>Streptomycetaceae</taxon>
        <taxon>Streptomyces</taxon>
    </lineage>
</organism>